<evidence type="ECO:0000256" key="1">
    <source>
        <dbReference type="SAM" id="MobiDB-lite"/>
    </source>
</evidence>
<evidence type="ECO:0000313" key="3">
    <source>
        <dbReference type="EMBL" id="WOG85084.1"/>
    </source>
</evidence>
<name>A0A162B8I2_DAUCS</name>
<keyword evidence="4" id="KW-1185">Reference proteome</keyword>
<evidence type="ECO:0000313" key="2">
    <source>
        <dbReference type="EMBL" id="KZN11353.1"/>
    </source>
</evidence>
<gene>
    <name evidence="2" type="ORF">DCAR_004009</name>
    <name evidence="3" type="ORF">DCAR_0104271</name>
</gene>
<accession>A0A162B8I2</accession>
<protein>
    <submittedName>
        <fullName evidence="2">Uncharacterized protein</fullName>
    </submittedName>
</protein>
<organism evidence="2">
    <name type="scientific">Daucus carota subsp. sativus</name>
    <name type="common">Carrot</name>
    <dbReference type="NCBI Taxonomy" id="79200"/>
    <lineage>
        <taxon>Eukaryota</taxon>
        <taxon>Viridiplantae</taxon>
        <taxon>Streptophyta</taxon>
        <taxon>Embryophyta</taxon>
        <taxon>Tracheophyta</taxon>
        <taxon>Spermatophyta</taxon>
        <taxon>Magnoliopsida</taxon>
        <taxon>eudicotyledons</taxon>
        <taxon>Gunneridae</taxon>
        <taxon>Pentapetalae</taxon>
        <taxon>asterids</taxon>
        <taxon>campanulids</taxon>
        <taxon>Apiales</taxon>
        <taxon>Apiaceae</taxon>
        <taxon>Apioideae</taxon>
        <taxon>Scandiceae</taxon>
        <taxon>Daucinae</taxon>
        <taxon>Daucus</taxon>
        <taxon>Daucus sect. Daucus</taxon>
    </lineage>
</organism>
<dbReference type="Gramene" id="KZN11353">
    <property type="protein sequence ID" value="KZN11353"/>
    <property type="gene ID" value="DCAR_004009"/>
</dbReference>
<sequence length="68" mass="7585">MPFEHGFSEVRSGPRRGNLGGQQNSHDQQEKSHAQGILRSHSTVYLTRLTKLSSNNLCSLQCMHAAHL</sequence>
<dbReference type="EMBL" id="CP093343">
    <property type="protein sequence ID" value="WOG85084.1"/>
    <property type="molecule type" value="Genomic_DNA"/>
</dbReference>
<reference evidence="2" key="1">
    <citation type="journal article" date="2016" name="Nat. Genet.">
        <title>A high-quality carrot genome assembly provides new insights into carotenoid accumulation and asterid genome evolution.</title>
        <authorList>
            <person name="Iorizzo M."/>
            <person name="Ellison S."/>
            <person name="Senalik D."/>
            <person name="Zeng P."/>
            <person name="Satapoomin P."/>
            <person name="Huang J."/>
            <person name="Bowman M."/>
            <person name="Iovene M."/>
            <person name="Sanseverino W."/>
            <person name="Cavagnaro P."/>
            <person name="Yildiz M."/>
            <person name="Macko-Podgorni A."/>
            <person name="Moranska E."/>
            <person name="Grzebelus E."/>
            <person name="Grzebelus D."/>
            <person name="Ashrafi H."/>
            <person name="Zheng Z."/>
            <person name="Cheng S."/>
            <person name="Spooner D."/>
            <person name="Van Deynze A."/>
            <person name="Simon P."/>
        </authorList>
    </citation>
    <scope>NUCLEOTIDE SEQUENCE [LARGE SCALE GENOMIC DNA]</scope>
    <source>
        <tissue evidence="2">Leaf</tissue>
    </source>
</reference>
<dbReference type="EMBL" id="LNRQ01000001">
    <property type="protein sequence ID" value="KZN11353.1"/>
    <property type="molecule type" value="Genomic_DNA"/>
</dbReference>
<reference evidence="3" key="2">
    <citation type="submission" date="2022-03" db="EMBL/GenBank/DDBJ databases">
        <title>Draft title - Genomic analysis of global carrot germplasm unveils the trajectory of domestication and the origin of high carotenoid orange carrot.</title>
        <authorList>
            <person name="Iorizzo M."/>
            <person name="Ellison S."/>
            <person name="Senalik D."/>
            <person name="Macko-Podgorni A."/>
            <person name="Grzebelus D."/>
            <person name="Bostan H."/>
            <person name="Rolling W."/>
            <person name="Curaba J."/>
            <person name="Simon P."/>
        </authorList>
    </citation>
    <scope>NUCLEOTIDE SEQUENCE</scope>
    <source>
        <tissue evidence="3">Leaf</tissue>
    </source>
</reference>
<dbReference type="Proteomes" id="UP000077755">
    <property type="component" value="Chromosome 1"/>
</dbReference>
<dbReference type="AlphaFoldDB" id="A0A162B8I2"/>
<proteinExistence type="predicted"/>
<feature type="region of interest" description="Disordered" evidence="1">
    <location>
        <begin position="1"/>
        <end position="38"/>
    </location>
</feature>
<evidence type="ECO:0000313" key="4">
    <source>
        <dbReference type="Proteomes" id="UP000077755"/>
    </source>
</evidence>